<dbReference type="Gene3D" id="3.40.50.1820">
    <property type="entry name" value="alpha/beta hydrolase"/>
    <property type="match status" value="1"/>
</dbReference>
<organism evidence="2 3">
    <name type="scientific">Anaeramoeba ignava</name>
    <name type="common">Anaerobic marine amoeba</name>
    <dbReference type="NCBI Taxonomy" id="1746090"/>
    <lineage>
        <taxon>Eukaryota</taxon>
        <taxon>Metamonada</taxon>
        <taxon>Anaeramoebidae</taxon>
        <taxon>Anaeramoeba</taxon>
    </lineage>
</organism>
<dbReference type="SUPFAM" id="SSF53474">
    <property type="entry name" value="alpha/beta-Hydrolases"/>
    <property type="match status" value="1"/>
</dbReference>
<dbReference type="GO" id="GO:0006629">
    <property type="term" value="P:lipid metabolic process"/>
    <property type="evidence" value="ECO:0007669"/>
    <property type="project" value="InterPro"/>
</dbReference>
<sequence length="433" mass="49245">MNFFETISKILFFLLFLQFGVFSFLSPDNEKKPKEKDQDLITLASINSNNKGMQLDPIIILPGLGGSRIEAKLENFDSNHWFCKENKDWFSTWLNIEVLVPEIIECFNEYFSFEYDPETRYSYDKKGASTRPITGSKGLENLDPTLSFIEAIAYFAKMLEKLRTFGYQEGKTLFPITYDWRLSPRNLTELFELVKYTIEYASEINSGSKVHLISHSMGCFISTLFFAQQTQEWKDRYIATWIPLSPPMGGVMDSLIGLFYGINFGIPIVTGSEVLSMERTFPSLYFFVPHSPYWTKPVVTTPTKEYYPTLQDIHQLLSDLDFPQSSHDMLDDNWDDGSVLTAPGVPTFFQIGSGLNTPIQIQYSDHLGGDYNIIQADGDGCTPSEVMTIACEEWPKQQTQTVECFIWGGAGHGDTVSDDVIIEEVIRILATHS</sequence>
<accession>A0A9Q0LNX4</accession>
<feature type="chain" id="PRO_5040475908" evidence="1">
    <location>
        <begin position="24"/>
        <end position="433"/>
    </location>
</feature>
<dbReference type="InterPro" id="IPR029058">
    <property type="entry name" value="AB_hydrolase_fold"/>
</dbReference>
<reference evidence="2" key="1">
    <citation type="submission" date="2022-10" db="EMBL/GenBank/DDBJ databases">
        <title>Novel sulphate-reducing endosymbionts in the free-living metamonad Anaeramoeba.</title>
        <authorList>
            <person name="Jerlstrom-Hultqvist J."/>
            <person name="Cepicka I."/>
            <person name="Gallot-Lavallee L."/>
            <person name="Salas-Leiva D."/>
            <person name="Curtis B.A."/>
            <person name="Zahonova K."/>
            <person name="Pipaliya S."/>
            <person name="Dacks J."/>
            <person name="Roger A.J."/>
        </authorList>
    </citation>
    <scope>NUCLEOTIDE SEQUENCE</scope>
    <source>
        <strain evidence="2">BMAN</strain>
    </source>
</reference>
<dbReference type="InterPro" id="IPR003386">
    <property type="entry name" value="LACT/PDAT_acylTrfase"/>
</dbReference>
<evidence type="ECO:0000313" key="3">
    <source>
        <dbReference type="Proteomes" id="UP001149090"/>
    </source>
</evidence>
<dbReference type="OrthoDB" id="190846at2759"/>
<evidence type="ECO:0000313" key="2">
    <source>
        <dbReference type="EMBL" id="KAJ5076293.1"/>
    </source>
</evidence>
<evidence type="ECO:0000256" key="1">
    <source>
        <dbReference type="SAM" id="SignalP"/>
    </source>
</evidence>
<dbReference type="OMA" id="LHCLYGD"/>
<name>A0A9Q0LNX4_ANAIG</name>
<gene>
    <name evidence="2" type="ORF">M0811_06289</name>
</gene>
<dbReference type="Pfam" id="PF02450">
    <property type="entry name" value="LCAT"/>
    <property type="match status" value="1"/>
</dbReference>
<keyword evidence="1" id="KW-0732">Signal</keyword>
<dbReference type="EMBL" id="JAPDFW010000061">
    <property type="protein sequence ID" value="KAJ5076293.1"/>
    <property type="molecule type" value="Genomic_DNA"/>
</dbReference>
<dbReference type="AlphaFoldDB" id="A0A9Q0LNX4"/>
<proteinExistence type="predicted"/>
<protein>
    <submittedName>
        <fullName evidence="2">Group xv phospholipase a2</fullName>
    </submittedName>
</protein>
<feature type="signal peptide" evidence="1">
    <location>
        <begin position="1"/>
        <end position="23"/>
    </location>
</feature>
<dbReference type="PANTHER" id="PTHR11440">
    <property type="entry name" value="LECITHIN-CHOLESTEROL ACYLTRANSFERASE-RELATED"/>
    <property type="match status" value="1"/>
</dbReference>
<comment type="caution">
    <text evidence="2">The sequence shown here is derived from an EMBL/GenBank/DDBJ whole genome shotgun (WGS) entry which is preliminary data.</text>
</comment>
<dbReference type="GO" id="GO:0008374">
    <property type="term" value="F:O-acyltransferase activity"/>
    <property type="evidence" value="ECO:0007669"/>
    <property type="project" value="InterPro"/>
</dbReference>
<keyword evidence="3" id="KW-1185">Reference proteome</keyword>
<dbReference type="Proteomes" id="UP001149090">
    <property type="component" value="Unassembled WGS sequence"/>
</dbReference>